<keyword evidence="4" id="KW-0539">Nucleus</keyword>
<dbReference type="Proteomes" id="UP000694845">
    <property type="component" value="Unplaced"/>
</dbReference>
<dbReference type="PANTHER" id="PTHR31661:SF1">
    <property type="entry name" value="CDAN1-INTERACTING NUCLEASE 1"/>
    <property type="match status" value="1"/>
</dbReference>
<evidence type="ECO:0000256" key="5">
    <source>
        <dbReference type="ARBA" id="ARBA00023480"/>
    </source>
</evidence>
<dbReference type="InterPro" id="IPR029404">
    <property type="entry name" value="CDIN1"/>
</dbReference>
<gene>
    <name evidence="7" type="primary">LOC110986371</name>
</gene>
<keyword evidence="6" id="KW-1185">Reference proteome</keyword>
<name>A0A8B7ZDZ0_ACAPL</name>
<protein>
    <recommendedName>
        <fullName evidence="5">CDAN1-interacting nuclease 1</fullName>
    </recommendedName>
</protein>
<dbReference type="CTD" id="84529"/>
<reference evidence="7" key="1">
    <citation type="submission" date="2025-08" db="UniProtKB">
        <authorList>
            <consortium name="RefSeq"/>
        </authorList>
    </citation>
    <scope>IDENTIFICATION</scope>
</reference>
<dbReference type="Pfam" id="PF14811">
    <property type="entry name" value="TPD"/>
    <property type="match status" value="1"/>
</dbReference>
<dbReference type="AlphaFoldDB" id="A0A8B7ZDZ0"/>
<dbReference type="PANTHER" id="PTHR31661">
    <property type="entry name" value="SIMILAR TO CDNA SEQUENCE BC052040"/>
    <property type="match status" value="1"/>
</dbReference>
<dbReference type="KEGG" id="aplc:110986371"/>
<sequence length="287" mass="32752">MKLVEYKKIVECLETACCDGTKESLVLVQQQFPSLSYHTLISIHSQRVQVKTKKQHGRHSSVAAMEAYYVRYQKQVADRSCRQGTVLLGLAREIDLSPALLARIILERHLFHSSGDGVAVPKTRVTKMLREPYLIEDPVLSMEVQQCVLWDSSYGPLVDSIKHSIGVELEVHLKKTLKEHGLAFLGEEEMRRKGYDKTPDVKLQVPIAIGGRVVNWIESKASFGDKHSHENYMRDQFWSYVNRFGSGLVIYWFGFIEEFATSSEQGIILADDFPRNFTKIDSWDGVD</sequence>
<dbReference type="OMA" id="CYWNRFG"/>
<evidence type="ECO:0000313" key="7">
    <source>
        <dbReference type="RefSeq" id="XP_022103883.1"/>
    </source>
</evidence>
<dbReference type="GO" id="GO:0005634">
    <property type="term" value="C:nucleus"/>
    <property type="evidence" value="ECO:0007669"/>
    <property type="project" value="UniProtKB-SubCell"/>
</dbReference>
<comment type="subcellular location">
    <subcellularLocation>
        <location evidence="2">Cytoplasm</location>
    </subcellularLocation>
    <subcellularLocation>
        <location evidence="1">Nucleus</location>
    </subcellularLocation>
</comment>
<evidence type="ECO:0000256" key="3">
    <source>
        <dbReference type="ARBA" id="ARBA00022490"/>
    </source>
</evidence>
<dbReference type="RefSeq" id="XP_022103883.1">
    <property type="nucleotide sequence ID" value="XM_022248191.1"/>
</dbReference>
<evidence type="ECO:0000256" key="4">
    <source>
        <dbReference type="ARBA" id="ARBA00023242"/>
    </source>
</evidence>
<dbReference type="OrthoDB" id="1272at2759"/>
<organism evidence="6 7">
    <name type="scientific">Acanthaster planci</name>
    <name type="common">Crown-of-thorns starfish</name>
    <dbReference type="NCBI Taxonomy" id="133434"/>
    <lineage>
        <taxon>Eukaryota</taxon>
        <taxon>Metazoa</taxon>
        <taxon>Echinodermata</taxon>
        <taxon>Eleutherozoa</taxon>
        <taxon>Asterozoa</taxon>
        <taxon>Asteroidea</taxon>
        <taxon>Valvatacea</taxon>
        <taxon>Valvatida</taxon>
        <taxon>Acanthasteridae</taxon>
        <taxon>Acanthaster</taxon>
    </lineage>
</organism>
<evidence type="ECO:0000256" key="2">
    <source>
        <dbReference type="ARBA" id="ARBA00004496"/>
    </source>
</evidence>
<accession>A0A8B7ZDZ0</accession>
<evidence type="ECO:0000256" key="1">
    <source>
        <dbReference type="ARBA" id="ARBA00004123"/>
    </source>
</evidence>
<dbReference type="GeneID" id="110986371"/>
<keyword evidence="3" id="KW-0963">Cytoplasm</keyword>
<evidence type="ECO:0000313" key="6">
    <source>
        <dbReference type="Proteomes" id="UP000694845"/>
    </source>
</evidence>
<dbReference type="GO" id="GO:0005737">
    <property type="term" value="C:cytoplasm"/>
    <property type="evidence" value="ECO:0007669"/>
    <property type="project" value="UniProtKB-SubCell"/>
</dbReference>
<proteinExistence type="predicted"/>